<evidence type="ECO:0000256" key="10">
    <source>
        <dbReference type="PROSITE-ProRule" id="PRU10141"/>
    </source>
</evidence>
<dbReference type="STRING" id="1157962.A0A250XBE8"/>
<dbReference type="Pfam" id="PF00069">
    <property type="entry name" value="Pkinase"/>
    <property type="match status" value="1"/>
</dbReference>
<evidence type="ECO:0000313" key="14">
    <source>
        <dbReference type="Proteomes" id="UP000232323"/>
    </source>
</evidence>
<feature type="region of interest" description="Disordered" evidence="11">
    <location>
        <begin position="516"/>
        <end position="554"/>
    </location>
</feature>
<dbReference type="OrthoDB" id="248923at2759"/>
<dbReference type="EC" id="2.7.11.1" evidence="2"/>
<comment type="catalytic activity">
    <reaction evidence="8">
        <text>L-threonyl-[protein] + ATP = O-phospho-L-threonyl-[protein] + ADP + H(+)</text>
        <dbReference type="Rhea" id="RHEA:46608"/>
        <dbReference type="Rhea" id="RHEA-COMP:11060"/>
        <dbReference type="Rhea" id="RHEA-COMP:11605"/>
        <dbReference type="ChEBI" id="CHEBI:15378"/>
        <dbReference type="ChEBI" id="CHEBI:30013"/>
        <dbReference type="ChEBI" id="CHEBI:30616"/>
        <dbReference type="ChEBI" id="CHEBI:61977"/>
        <dbReference type="ChEBI" id="CHEBI:456216"/>
        <dbReference type="EC" id="2.7.11.1"/>
    </reaction>
</comment>
<reference evidence="13 14" key="1">
    <citation type="submission" date="2017-08" db="EMBL/GenBank/DDBJ databases">
        <title>Acidophilic green algal genome provides insights into adaptation to an acidic environment.</title>
        <authorList>
            <person name="Hirooka S."/>
            <person name="Hirose Y."/>
            <person name="Kanesaki Y."/>
            <person name="Higuchi S."/>
            <person name="Fujiwara T."/>
            <person name="Onuma R."/>
            <person name="Era A."/>
            <person name="Ohbayashi R."/>
            <person name="Uzuka A."/>
            <person name="Nozaki H."/>
            <person name="Yoshikawa H."/>
            <person name="Miyagishima S.Y."/>
        </authorList>
    </citation>
    <scope>NUCLEOTIDE SEQUENCE [LARGE SCALE GENOMIC DNA]</scope>
    <source>
        <strain evidence="13 14">NIES-2499</strain>
    </source>
</reference>
<keyword evidence="7 10" id="KW-0067">ATP-binding</keyword>
<keyword evidence="14" id="KW-1185">Reference proteome</keyword>
<evidence type="ECO:0000256" key="9">
    <source>
        <dbReference type="ARBA" id="ARBA00048679"/>
    </source>
</evidence>
<feature type="compositionally biased region" description="Low complexity" evidence="11">
    <location>
        <begin position="440"/>
        <end position="456"/>
    </location>
</feature>
<organism evidence="13 14">
    <name type="scientific">Chlamydomonas eustigma</name>
    <dbReference type="NCBI Taxonomy" id="1157962"/>
    <lineage>
        <taxon>Eukaryota</taxon>
        <taxon>Viridiplantae</taxon>
        <taxon>Chlorophyta</taxon>
        <taxon>core chlorophytes</taxon>
        <taxon>Chlorophyceae</taxon>
        <taxon>CS clade</taxon>
        <taxon>Chlamydomonadales</taxon>
        <taxon>Chlamydomonadaceae</taxon>
        <taxon>Chlamydomonas</taxon>
    </lineage>
</organism>
<feature type="domain" description="Protein kinase" evidence="12">
    <location>
        <begin position="21"/>
        <end position="280"/>
    </location>
</feature>
<evidence type="ECO:0000256" key="1">
    <source>
        <dbReference type="ARBA" id="ARBA00010886"/>
    </source>
</evidence>
<dbReference type="Gene3D" id="1.10.510.10">
    <property type="entry name" value="Transferase(Phosphotransferase) domain 1"/>
    <property type="match status" value="1"/>
</dbReference>
<evidence type="ECO:0000256" key="3">
    <source>
        <dbReference type="ARBA" id="ARBA00022527"/>
    </source>
</evidence>
<dbReference type="PROSITE" id="PS00108">
    <property type="entry name" value="PROTEIN_KINASE_ST"/>
    <property type="match status" value="1"/>
</dbReference>
<feature type="compositionally biased region" description="Low complexity" evidence="11">
    <location>
        <begin position="534"/>
        <end position="554"/>
    </location>
</feature>
<feature type="binding site" evidence="10">
    <location>
        <position position="50"/>
    </location>
    <ligand>
        <name>ATP</name>
        <dbReference type="ChEBI" id="CHEBI:30616"/>
    </ligand>
</feature>
<dbReference type="CDD" id="cd08530">
    <property type="entry name" value="STKc_CNK2-like"/>
    <property type="match status" value="1"/>
</dbReference>
<keyword evidence="4" id="KW-0808">Transferase</keyword>
<evidence type="ECO:0000256" key="8">
    <source>
        <dbReference type="ARBA" id="ARBA00047899"/>
    </source>
</evidence>
<dbReference type="FunFam" id="3.30.200.20:FF:000097">
    <property type="entry name" value="Probable serine/threonine-protein kinase nek1"/>
    <property type="match status" value="1"/>
</dbReference>
<dbReference type="SMART" id="SM00220">
    <property type="entry name" value="S_TKc"/>
    <property type="match status" value="1"/>
</dbReference>
<dbReference type="PANTHER" id="PTHR44899:SF6">
    <property type="entry name" value="SERINE_THREONINE PROTEIN KINASE"/>
    <property type="match status" value="1"/>
</dbReference>
<evidence type="ECO:0000313" key="13">
    <source>
        <dbReference type="EMBL" id="GAX80415.1"/>
    </source>
</evidence>
<dbReference type="PROSITE" id="PS50011">
    <property type="entry name" value="PROTEIN_KINASE_DOM"/>
    <property type="match status" value="1"/>
</dbReference>
<dbReference type="InterPro" id="IPR051131">
    <property type="entry name" value="NEK_Ser/Thr_kinase_NIMA"/>
</dbReference>
<comment type="caution">
    <text evidence="13">The sequence shown here is derived from an EMBL/GenBank/DDBJ whole genome shotgun (WGS) entry which is preliminary data.</text>
</comment>
<dbReference type="InterPro" id="IPR000719">
    <property type="entry name" value="Prot_kinase_dom"/>
</dbReference>
<gene>
    <name evidence="13" type="ORF">CEUSTIGMA_g7854.t1</name>
</gene>
<feature type="region of interest" description="Disordered" evidence="11">
    <location>
        <begin position="578"/>
        <end position="635"/>
    </location>
</feature>
<feature type="compositionally biased region" description="Low complexity" evidence="11">
    <location>
        <begin position="599"/>
        <end position="612"/>
    </location>
</feature>
<evidence type="ECO:0000256" key="5">
    <source>
        <dbReference type="ARBA" id="ARBA00022741"/>
    </source>
</evidence>
<proteinExistence type="inferred from homology"/>
<dbReference type="EMBL" id="BEGY01000052">
    <property type="protein sequence ID" value="GAX80415.1"/>
    <property type="molecule type" value="Genomic_DNA"/>
</dbReference>
<dbReference type="Gene3D" id="3.30.200.20">
    <property type="entry name" value="Phosphorylase Kinase, domain 1"/>
    <property type="match status" value="1"/>
</dbReference>
<evidence type="ECO:0000256" key="4">
    <source>
        <dbReference type="ARBA" id="ARBA00022679"/>
    </source>
</evidence>
<keyword evidence="6" id="KW-0418">Kinase</keyword>
<dbReference type="PROSITE" id="PS00107">
    <property type="entry name" value="PROTEIN_KINASE_ATP"/>
    <property type="match status" value="1"/>
</dbReference>
<dbReference type="PANTHER" id="PTHR44899">
    <property type="entry name" value="CAMK FAMILY PROTEIN KINASE"/>
    <property type="match status" value="1"/>
</dbReference>
<dbReference type="SUPFAM" id="SSF56112">
    <property type="entry name" value="Protein kinase-like (PK-like)"/>
    <property type="match status" value="1"/>
</dbReference>
<evidence type="ECO:0000256" key="6">
    <source>
        <dbReference type="ARBA" id="ARBA00022777"/>
    </source>
</evidence>
<accession>A0A250XBE8</accession>
<evidence type="ECO:0000256" key="2">
    <source>
        <dbReference type="ARBA" id="ARBA00012513"/>
    </source>
</evidence>
<dbReference type="InterPro" id="IPR008271">
    <property type="entry name" value="Ser/Thr_kinase_AS"/>
</dbReference>
<dbReference type="InterPro" id="IPR011009">
    <property type="entry name" value="Kinase-like_dom_sf"/>
</dbReference>
<evidence type="ECO:0000256" key="11">
    <source>
        <dbReference type="SAM" id="MobiDB-lite"/>
    </source>
</evidence>
<dbReference type="GO" id="GO:0005524">
    <property type="term" value="F:ATP binding"/>
    <property type="evidence" value="ECO:0007669"/>
    <property type="project" value="UniProtKB-UniRule"/>
</dbReference>
<dbReference type="AlphaFoldDB" id="A0A250XBE8"/>
<evidence type="ECO:0000256" key="7">
    <source>
        <dbReference type="ARBA" id="ARBA00022840"/>
    </source>
</evidence>
<comment type="similarity">
    <text evidence="1">Belongs to the protein kinase superfamily. NEK Ser/Thr protein kinase family. NIMA subfamily.</text>
</comment>
<feature type="region of interest" description="Disordered" evidence="11">
    <location>
        <begin position="434"/>
        <end position="468"/>
    </location>
</feature>
<comment type="catalytic activity">
    <reaction evidence="9">
        <text>L-seryl-[protein] + ATP = O-phospho-L-seryl-[protein] + ADP + H(+)</text>
        <dbReference type="Rhea" id="RHEA:17989"/>
        <dbReference type="Rhea" id="RHEA-COMP:9863"/>
        <dbReference type="Rhea" id="RHEA-COMP:11604"/>
        <dbReference type="ChEBI" id="CHEBI:15378"/>
        <dbReference type="ChEBI" id="CHEBI:29999"/>
        <dbReference type="ChEBI" id="CHEBI:30616"/>
        <dbReference type="ChEBI" id="CHEBI:83421"/>
        <dbReference type="ChEBI" id="CHEBI:456216"/>
        <dbReference type="EC" id="2.7.11.1"/>
    </reaction>
</comment>
<sequence>MYAGMRAAGPGNNQPGMNQNFKVVKLLGKGSYGTVYQVQRLSDNQTYALKEMDVRAMNQAEREDATNEIRLLASVQHPNIISYNEAFLDGNRLCIIMEYAQDGDLAKVIKKYQLLKRSMPEDLIWKYFIQTARGVAALHSLKILHRDIKPGNIMIMANEVAKIGDLGIAKLLKQTMAAKTQIGTPHYMPPEIWKNRPYSFTSDSWAMGCILYEMATLKVPFEARSVNELKYKVLQGRYPAVPNTYSQDLIQMIRDCLDPNPDRRPSMDQILATRAVQSRMHLLPNESGAKAPPSTAGSVLLDTIKVPRNFQMIKSKLPPAQYKSEPGFGAIDEDEEVEGAGAASVYKKQGAEQYRLPAIANKAAGGQMPSPLNFRPQRQPAESAVPLPALYGKQGAVQHQAELAEREAAAAVAAKIAAAADNFGKAYGVYNKPPPPSVAVPPAAMQQQQQQQQQQQSPWYTRQEPVKKPVSESHAAYGAFYNSPVAAQAHAAMHAAMQRQAVPQQQQQQYKGYYIPSQQYDNPRGRNWPPGKLQPIQPQQQQQQQPQQMGRQVGGAAAAAQAAAAQAVAAAAAMKPPPWNYRAGGGGSKAPFRSPLPPGAHGHAGDQQQQQGLVGGQGVAVQRYPPLEWAPPRGR</sequence>
<keyword evidence="3" id="KW-0723">Serine/threonine-protein kinase</keyword>
<keyword evidence="5 10" id="KW-0547">Nucleotide-binding</keyword>
<name>A0A250XBE8_9CHLO</name>
<dbReference type="InterPro" id="IPR017441">
    <property type="entry name" value="Protein_kinase_ATP_BS"/>
</dbReference>
<dbReference type="Proteomes" id="UP000232323">
    <property type="component" value="Unassembled WGS sequence"/>
</dbReference>
<dbReference type="GO" id="GO:0004674">
    <property type="term" value="F:protein serine/threonine kinase activity"/>
    <property type="evidence" value="ECO:0007669"/>
    <property type="project" value="UniProtKB-KW"/>
</dbReference>
<evidence type="ECO:0000259" key="12">
    <source>
        <dbReference type="PROSITE" id="PS50011"/>
    </source>
</evidence>
<protein>
    <recommendedName>
        <fullName evidence="2">non-specific serine/threonine protein kinase</fullName>
        <ecNumber evidence="2">2.7.11.1</ecNumber>
    </recommendedName>
</protein>